<reference evidence="3" key="1">
    <citation type="journal article" date="2019" name="Int. J. Syst. Evol. Microbiol.">
        <title>The Global Catalogue of Microorganisms (GCM) 10K type strain sequencing project: providing services to taxonomists for standard genome sequencing and annotation.</title>
        <authorList>
            <consortium name="The Broad Institute Genomics Platform"/>
            <consortium name="The Broad Institute Genome Sequencing Center for Infectious Disease"/>
            <person name="Wu L."/>
            <person name="Ma J."/>
        </authorList>
    </citation>
    <scope>NUCLEOTIDE SEQUENCE [LARGE SCALE GENOMIC DNA]</scope>
    <source>
        <strain evidence="3">CGMCC 1.19062</strain>
    </source>
</reference>
<keyword evidence="3" id="KW-1185">Reference proteome</keyword>
<evidence type="ECO:0000256" key="1">
    <source>
        <dbReference type="SAM" id="Phobius"/>
    </source>
</evidence>
<dbReference type="Proteomes" id="UP001597295">
    <property type="component" value="Unassembled WGS sequence"/>
</dbReference>
<dbReference type="EMBL" id="JBHUIP010000010">
    <property type="protein sequence ID" value="MFD2263282.1"/>
    <property type="molecule type" value="Genomic_DNA"/>
</dbReference>
<gene>
    <name evidence="2" type="ORF">ACFSM5_10315</name>
</gene>
<dbReference type="InterPro" id="IPR051311">
    <property type="entry name" value="DedA_domain"/>
</dbReference>
<comment type="caution">
    <text evidence="2">The sequence shown here is derived from an EMBL/GenBank/DDBJ whole genome shotgun (WGS) entry which is preliminary data.</text>
</comment>
<feature type="transmembrane region" description="Helical" evidence="1">
    <location>
        <begin position="244"/>
        <end position="262"/>
    </location>
</feature>
<keyword evidence="1" id="KW-1133">Transmembrane helix</keyword>
<organism evidence="2 3">
    <name type="scientific">Lacibacterium aquatile</name>
    <dbReference type="NCBI Taxonomy" id="1168082"/>
    <lineage>
        <taxon>Bacteria</taxon>
        <taxon>Pseudomonadati</taxon>
        <taxon>Pseudomonadota</taxon>
        <taxon>Alphaproteobacteria</taxon>
        <taxon>Rhodospirillales</taxon>
        <taxon>Rhodospirillaceae</taxon>
    </lineage>
</organism>
<protein>
    <submittedName>
        <fullName evidence="2">YqaA family protein</fullName>
    </submittedName>
</protein>
<dbReference type="RefSeq" id="WP_379876272.1">
    <property type="nucleotide sequence ID" value="NZ_JBHUIP010000010.1"/>
</dbReference>
<proteinExistence type="predicted"/>
<accession>A0ABW5DQG5</accession>
<evidence type="ECO:0000313" key="2">
    <source>
        <dbReference type="EMBL" id="MFD2263282.1"/>
    </source>
</evidence>
<keyword evidence="1" id="KW-0472">Membrane</keyword>
<feature type="transmembrane region" description="Helical" evidence="1">
    <location>
        <begin position="210"/>
        <end position="232"/>
    </location>
</feature>
<dbReference type="PANTHER" id="PTHR42709">
    <property type="entry name" value="ALKALINE PHOSPHATASE LIKE PROTEIN"/>
    <property type="match status" value="1"/>
</dbReference>
<dbReference type="PANTHER" id="PTHR42709:SF11">
    <property type="entry name" value="DEDA FAMILY PROTEIN"/>
    <property type="match status" value="1"/>
</dbReference>
<name>A0ABW5DQG5_9PROT</name>
<evidence type="ECO:0000313" key="3">
    <source>
        <dbReference type="Proteomes" id="UP001597295"/>
    </source>
</evidence>
<sequence length="265" mass="29245">MTTIAKIIAQQIKSQIATGRLVADGEEAGGFLIMALDLPLLPGRSRGNLWDCLTQSGRHGMPLPRQTGADLRKKLMLRRLYDWILSLSASPRAVPAMSTISFLESSVFPIPPDLMLIPMCIAKRAKAWFYATVCTLSSVAGGLVGYAIGYFAWELAMNYVPTSWIAGIAKFQADFAEWGPWAIIGKGWTPFPFKIVTIASGVAHLDLFTFIWASIISRALRFYLVAGLLYYFGQPIRDFIEKRLTLVTMAAVVLIVSGFVALKYL</sequence>
<feature type="transmembrane region" description="Helical" evidence="1">
    <location>
        <begin position="127"/>
        <end position="153"/>
    </location>
</feature>
<keyword evidence="1" id="KW-0812">Transmembrane</keyword>